<organism evidence="2">
    <name type="scientific">Anopheles marajoara</name>
    <dbReference type="NCBI Taxonomy" id="58244"/>
    <lineage>
        <taxon>Eukaryota</taxon>
        <taxon>Metazoa</taxon>
        <taxon>Ecdysozoa</taxon>
        <taxon>Arthropoda</taxon>
        <taxon>Hexapoda</taxon>
        <taxon>Insecta</taxon>
        <taxon>Pterygota</taxon>
        <taxon>Neoptera</taxon>
        <taxon>Endopterygota</taxon>
        <taxon>Diptera</taxon>
        <taxon>Nematocera</taxon>
        <taxon>Culicoidea</taxon>
        <taxon>Culicidae</taxon>
        <taxon>Anophelinae</taxon>
        <taxon>Anopheles</taxon>
    </lineage>
</organism>
<protein>
    <submittedName>
        <fullName evidence="2">Putative secreted protein</fullName>
    </submittedName>
</protein>
<dbReference type="EMBL" id="GGFJ01013216">
    <property type="protein sequence ID" value="MBW62357.1"/>
    <property type="molecule type" value="Transcribed_RNA"/>
</dbReference>
<keyword evidence="1" id="KW-0732">Signal</keyword>
<feature type="signal peptide" evidence="1">
    <location>
        <begin position="1"/>
        <end position="25"/>
    </location>
</feature>
<evidence type="ECO:0000256" key="1">
    <source>
        <dbReference type="SAM" id="SignalP"/>
    </source>
</evidence>
<feature type="chain" id="PRO_5014727513" evidence="1">
    <location>
        <begin position="26"/>
        <end position="85"/>
    </location>
</feature>
<dbReference type="AlphaFoldDB" id="A0A2M4CAL0"/>
<accession>A0A2M4CAL0</accession>
<evidence type="ECO:0000313" key="2">
    <source>
        <dbReference type="EMBL" id="MBW62357.1"/>
    </source>
</evidence>
<reference evidence="2" key="1">
    <citation type="submission" date="2018-01" db="EMBL/GenBank/DDBJ databases">
        <title>An insight into the sialome of Amazonian anophelines.</title>
        <authorList>
            <person name="Ribeiro J.M."/>
            <person name="Scarpassa V."/>
            <person name="Calvo E."/>
        </authorList>
    </citation>
    <scope>NUCLEOTIDE SEQUENCE</scope>
    <source>
        <tissue evidence="2">Salivary glands</tissue>
    </source>
</reference>
<name>A0A2M4CAL0_9DIPT</name>
<proteinExistence type="predicted"/>
<sequence>MAVHRRHRLGCVFTLCCQLCCCAVAQSSRGIDYSLPFLCPTFATQQPNPTFSLHESEINCASNACGECFKFQNILIALQRVANCV</sequence>